<evidence type="ECO:0000313" key="1">
    <source>
        <dbReference type="EMBL" id="VDL98258.1"/>
    </source>
</evidence>
<dbReference type="EMBL" id="UYSU01036861">
    <property type="protein sequence ID" value="VDL98258.1"/>
    <property type="molecule type" value="Genomic_DNA"/>
</dbReference>
<keyword evidence="2" id="KW-1185">Reference proteome</keyword>
<dbReference type="AlphaFoldDB" id="A0A183T5X5"/>
<protein>
    <submittedName>
        <fullName evidence="3">Transposase</fullName>
    </submittedName>
</protein>
<dbReference type="OrthoDB" id="10428052at2759"/>
<proteinExistence type="predicted"/>
<reference evidence="1 2" key="2">
    <citation type="submission" date="2018-11" db="EMBL/GenBank/DDBJ databases">
        <authorList>
            <consortium name="Pathogen Informatics"/>
        </authorList>
    </citation>
    <scope>NUCLEOTIDE SEQUENCE [LARGE SCALE GENOMIC DNA]</scope>
    <source>
        <strain evidence="1 2">NST_G2</strain>
    </source>
</reference>
<dbReference type="Proteomes" id="UP000275846">
    <property type="component" value="Unassembled WGS sequence"/>
</dbReference>
<dbReference type="WBParaSite" id="SSLN_0001232301-mRNA-1">
    <property type="protein sequence ID" value="SSLN_0001232301-mRNA-1"/>
    <property type="gene ID" value="SSLN_0001232301"/>
</dbReference>
<accession>A0A183T5X5</accession>
<evidence type="ECO:0000313" key="2">
    <source>
        <dbReference type="Proteomes" id="UP000275846"/>
    </source>
</evidence>
<evidence type="ECO:0000313" key="3">
    <source>
        <dbReference type="WBParaSite" id="SSLN_0001232301-mRNA-1"/>
    </source>
</evidence>
<name>A0A183T5X5_SCHSO</name>
<reference evidence="3" key="1">
    <citation type="submission" date="2016-06" db="UniProtKB">
        <authorList>
            <consortium name="WormBaseParasite"/>
        </authorList>
    </citation>
    <scope>IDENTIFICATION</scope>
</reference>
<organism evidence="3">
    <name type="scientific">Schistocephalus solidus</name>
    <name type="common">Tapeworm</name>
    <dbReference type="NCBI Taxonomy" id="70667"/>
    <lineage>
        <taxon>Eukaryota</taxon>
        <taxon>Metazoa</taxon>
        <taxon>Spiralia</taxon>
        <taxon>Lophotrochozoa</taxon>
        <taxon>Platyhelminthes</taxon>
        <taxon>Cestoda</taxon>
        <taxon>Eucestoda</taxon>
        <taxon>Diphyllobothriidea</taxon>
        <taxon>Diphyllobothriidae</taxon>
        <taxon>Schistocephalus</taxon>
    </lineage>
</organism>
<gene>
    <name evidence="1" type="ORF">SSLN_LOCUS11873</name>
</gene>
<sequence length="115" mass="12734">MCGAETGNAYGSDHVLVRTRRKVHLSSASKISRARRLDVAKIRQPGTAEALDREIRSCFTTRTDGEGSSEWSSLKALVYEAAKKILGFTQRRRSDWIGRLEPGPATMIPSANSER</sequence>